<protein>
    <recommendedName>
        <fullName evidence="3">Mediator of RNA polymerase II transcription subunit 9</fullName>
    </recommendedName>
</protein>
<reference evidence="1" key="1">
    <citation type="submission" date="2023-10" db="EMBL/GenBank/DDBJ databases">
        <authorList>
            <person name="Chen Y."/>
            <person name="Shah S."/>
            <person name="Dougan E. K."/>
            <person name="Thang M."/>
            <person name="Chan C."/>
        </authorList>
    </citation>
    <scope>NUCLEOTIDE SEQUENCE [LARGE SCALE GENOMIC DNA]</scope>
</reference>
<sequence>MSTALPKAGGKKAKEGQEALHAARVALRGLLSALQGGLGDLQADLAAACDADDAVLLPRSEEGATESSLAALKDTSELEGLRAKARETLLDSHRKHLRELREAVAARLALVKSKGGFKP</sequence>
<proteinExistence type="predicted"/>
<evidence type="ECO:0000313" key="1">
    <source>
        <dbReference type="EMBL" id="CAK0854402.1"/>
    </source>
</evidence>
<evidence type="ECO:0000313" key="2">
    <source>
        <dbReference type="Proteomes" id="UP001189429"/>
    </source>
</evidence>
<keyword evidence="2" id="KW-1185">Reference proteome</keyword>
<name>A0ABN9U5X5_9DINO</name>
<organism evidence="1 2">
    <name type="scientific">Prorocentrum cordatum</name>
    <dbReference type="NCBI Taxonomy" id="2364126"/>
    <lineage>
        <taxon>Eukaryota</taxon>
        <taxon>Sar</taxon>
        <taxon>Alveolata</taxon>
        <taxon>Dinophyceae</taxon>
        <taxon>Prorocentrales</taxon>
        <taxon>Prorocentraceae</taxon>
        <taxon>Prorocentrum</taxon>
    </lineage>
</organism>
<dbReference type="Proteomes" id="UP001189429">
    <property type="component" value="Unassembled WGS sequence"/>
</dbReference>
<evidence type="ECO:0008006" key="3">
    <source>
        <dbReference type="Google" id="ProtNLM"/>
    </source>
</evidence>
<accession>A0ABN9U5X5</accession>
<comment type="caution">
    <text evidence="1">The sequence shown here is derived from an EMBL/GenBank/DDBJ whole genome shotgun (WGS) entry which is preliminary data.</text>
</comment>
<gene>
    <name evidence="1" type="ORF">PCOR1329_LOCUS45526</name>
</gene>
<dbReference type="EMBL" id="CAUYUJ010015475">
    <property type="protein sequence ID" value="CAK0854402.1"/>
    <property type="molecule type" value="Genomic_DNA"/>
</dbReference>